<accession>A0A4U5N303</accession>
<keyword evidence="5" id="KW-1185">Reference proteome</keyword>
<keyword evidence="3" id="KW-0732">Signal</keyword>
<dbReference type="AlphaFoldDB" id="A0A4U5N303"/>
<feature type="region of interest" description="Disordered" evidence="1">
    <location>
        <begin position="301"/>
        <end position="327"/>
    </location>
</feature>
<name>A0A4U5N303_STECR</name>
<protein>
    <submittedName>
        <fullName evidence="4">Uncharacterized protein</fullName>
    </submittedName>
</protein>
<reference evidence="4 5" key="2">
    <citation type="journal article" date="2019" name="G3 (Bethesda)">
        <title>Hybrid Assembly of the Genome of the Entomopathogenic Nematode Steinernema carpocapsae Identifies the X-Chromosome.</title>
        <authorList>
            <person name="Serra L."/>
            <person name="Macchietto M."/>
            <person name="Macias-Munoz A."/>
            <person name="McGill C.J."/>
            <person name="Rodriguez I.M."/>
            <person name="Rodriguez B."/>
            <person name="Murad R."/>
            <person name="Mortazavi A."/>
        </authorList>
    </citation>
    <scope>NUCLEOTIDE SEQUENCE [LARGE SCALE GENOMIC DNA]</scope>
    <source>
        <strain evidence="4 5">ALL</strain>
    </source>
</reference>
<keyword evidence="2" id="KW-1133">Transmembrane helix</keyword>
<evidence type="ECO:0000256" key="2">
    <source>
        <dbReference type="SAM" id="Phobius"/>
    </source>
</evidence>
<gene>
    <name evidence="4" type="ORF">L596_017770</name>
</gene>
<comment type="caution">
    <text evidence="4">The sequence shown here is derived from an EMBL/GenBank/DDBJ whole genome shotgun (WGS) entry which is preliminary data.</text>
</comment>
<feature type="transmembrane region" description="Helical" evidence="2">
    <location>
        <begin position="178"/>
        <end position="204"/>
    </location>
</feature>
<keyword evidence="2" id="KW-0812">Transmembrane</keyword>
<evidence type="ECO:0000313" key="5">
    <source>
        <dbReference type="Proteomes" id="UP000298663"/>
    </source>
</evidence>
<dbReference type="EMBL" id="AZBU02000005">
    <property type="protein sequence ID" value="TKR76660.1"/>
    <property type="molecule type" value="Genomic_DNA"/>
</dbReference>
<feature type="transmembrane region" description="Helical" evidence="2">
    <location>
        <begin position="259"/>
        <end position="280"/>
    </location>
</feature>
<feature type="chain" id="PRO_5020800583" evidence="3">
    <location>
        <begin position="23"/>
        <end position="340"/>
    </location>
</feature>
<sequence length="340" mass="37665">MNERTSPLLFGVLLISFAASEAESPFPLCAAADFPRGAQIVAAKHDHAAFVTLTSDVGEDRKPEFPIDLEVAFEAAQNASDTDESRLQVHRDSNSSYLAIPEFEVLHSACPEDEKNSCFYLKTTNTRTCHFATALANSSFEVTVVPEDIIKSSTSSSREEEPRLGVSKRKKARPSAKLYFSVAVLLVVAVLAFFVFLGSVFLCCKHESIMIYSMDFHDGIPDWMKDLSSAFRRESRGSSFSDQSLDLEKVKMKASGLQAVLAGFGAFPDVILVILVVVILNETVGEKWKCTFCPLQPRAGRSPNRRSAPLRLLNDSDASSSPHKHPGRLQRRFIRPLIRY</sequence>
<feature type="signal peptide" evidence="3">
    <location>
        <begin position="1"/>
        <end position="22"/>
    </location>
</feature>
<evidence type="ECO:0000313" key="4">
    <source>
        <dbReference type="EMBL" id="TKR76660.1"/>
    </source>
</evidence>
<reference evidence="4 5" key="1">
    <citation type="journal article" date="2015" name="Genome Biol.">
        <title>Comparative genomics of Steinernema reveals deeply conserved gene regulatory networks.</title>
        <authorList>
            <person name="Dillman A.R."/>
            <person name="Macchietto M."/>
            <person name="Porter C.F."/>
            <person name="Rogers A."/>
            <person name="Williams B."/>
            <person name="Antoshechkin I."/>
            <person name="Lee M.M."/>
            <person name="Goodwin Z."/>
            <person name="Lu X."/>
            <person name="Lewis E.E."/>
            <person name="Goodrich-Blair H."/>
            <person name="Stock S.P."/>
            <person name="Adams B.J."/>
            <person name="Sternberg P.W."/>
            <person name="Mortazavi A."/>
        </authorList>
    </citation>
    <scope>NUCLEOTIDE SEQUENCE [LARGE SCALE GENOMIC DNA]</scope>
    <source>
        <strain evidence="4 5">ALL</strain>
    </source>
</reference>
<proteinExistence type="predicted"/>
<dbReference type="Proteomes" id="UP000298663">
    <property type="component" value="Unassembled WGS sequence"/>
</dbReference>
<evidence type="ECO:0000256" key="1">
    <source>
        <dbReference type="SAM" id="MobiDB-lite"/>
    </source>
</evidence>
<keyword evidence="2" id="KW-0472">Membrane</keyword>
<evidence type="ECO:0000256" key="3">
    <source>
        <dbReference type="SAM" id="SignalP"/>
    </source>
</evidence>
<organism evidence="4 5">
    <name type="scientific">Steinernema carpocapsae</name>
    <name type="common">Entomopathogenic nematode</name>
    <dbReference type="NCBI Taxonomy" id="34508"/>
    <lineage>
        <taxon>Eukaryota</taxon>
        <taxon>Metazoa</taxon>
        <taxon>Ecdysozoa</taxon>
        <taxon>Nematoda</taxon>
        <taxon>Chromadorea</taxon>
        <taxon>Rhabditida</taxon>
        <taxon>Tylenchina</taxon>
        <taxon>Panagrolaimomorpha</taxon>
        <taxon>Strongyloidoidea</taxon>
        <taxon>Steinernematidae</taxon>
        <taxon>Steinernema</taxon>
    </lineage>
</organism>